<gene>
    <name evidence="2" type="ORF">BJI69_15330</name>
</gene>
<organism evidence="2 3">
    <name type="scientific">Luteibacter rhizovicinus DSM 16549</name>
    <dbReference type="NCBI Taxonomy" id="1440763"/>
    <lineage>
        <taxon>Bacteria</taxon>
        <taxon>Pseudomonadati</taxon>
        <taxon>Pseudomonadota</taxon>
        <taxon>Gammaproteobacteria</taxon>
        <taxon>Lysobacterales</taxon>
        <taxon>Rhodanobacteraceae</taxon>
        <taxon>Luteibacter</taxon>
    </lineage>
</organism>
<keyword evidence="3" id="KW-1185">Reference proteome</keyword>
<comment type="similarity">
    <text evidence="1">Belongs to the short-chain dehydrogenases/reductases (SDR) family.</text>
</comment>
<reference evidence="3" key="1">
    <citation type="submission" date="2016-09" db="EMBL/GenBank/DDBJ databases">
        <authorList>
            <person name="Lysoe E."/>
        </authorList>
    </citation>
    <scope>NUCLEOTIDE SEQUENCE [LARGE SCALE GENOMIC DNA]</scope>
    <source>
        <strain evidence="3">LJ96T</strain>
    </source>
</reference>
<dbReference type="OrthoDB" id="9787298at2"/>
<dbReference type="Pfam" id="PF13561">
    <property type="entry name" value="adh_short_C2"/>
    <property type="match status" value="1"/>
</dbReference>
<dbReference type="EMBL" id="CP017480">
    <property type="protein sequence ID" value="APG05132.1"/>
    <property type="molecule type" value="Genomic_DNA"/>
</dbReference>
<dbReference type="KEGG" id="lrz:BJI69_15330"/>
<dbReference type="InterPro" id="IPR036291">
    <property type="entry name" value="NAD(P)-bd_dom_sf"/>
</dbReference>
<dbReference type="Gene3D" id="3.40.50.720">
    <property type="entry name" value="NAD(P)-binding Rossmann-like Domain"/>
    <property type="match status" value="1"/>
</dbReference>
<sequence length="244" mass="25735">MSNNKTVIITGASSGLGFAMAKAFLDLGYNVVGNARTQERLDAAAAELGNPDRFLGVAGDISLPETAERLLDHALEAFGKVDVLVNNAGIFVARDFVDFTAAEIDSVIDTNLRGFIYPTQVVARHMISRNEGSIVNVTASVGMQPDRNVPGTMAVLTKGGLNAVTRGLSIELSRHNVRVNAVAPGVIDTPMHSPETHEFLSRLNPAGRLGTPEEIAEAVVYLAQASFINGVVLPVDGGGTAGRW</sequence>
<dbReference type="PATRIC" id="fig|1440763.5.peg.3482"/>
<dbReference type="Proteomes" id="UP000182987">
    <property type="component" value="Chromosome"/>
</dbReference>
<dbReference type="GO" id="GO:0016616">
    <property type="term" value="F:oxidoreductase activity, acting on the CH-OH group of donors, NAD or NADP as acceptor"/>
    <property type="evidence" value="ECO:0007669"/>
    <property type="project" value="TreeGrafter"/>
</dbReference>
<name>A0A0G9H7F7_9GAMM</name>
<dbReference type="PRINTS" id="PR00080">
    <property type="entry name" value="SDRFAMILY"/>
</dbReference>
<evidence type="ECO:0000313" key="2">
    <source>
        <dbReference type="EMBL" id="APG05132.1"/>
    </source>
</evidence>
<dbReference type="AlphaFoldDB" id="A0A0G9H7F7"/>
<dbReference type="PANTHER" id="PTHR42760:SF135">
    <property type="entry name" value="BLL7886 PROTEIN"/>
    <property type="match status" value="1"/>
</dbReference>
<dbReference type="PANTHER" id="PTHR42760">
    <property type="entry name" value="SHORT-CHAIN DEHYDROGENASES/REDUCTASES FAMILY MEMBER"/>
    <property type="match status" value="1"/>
</dbReference>
<accession>A0A0G9H7F7</accession>
<dbReference type="RefSeq" id="WP_046968934.1">
    <property type="nucleotide sequence ID" value="NZ_CP017480.1"/>
</dbReference>
<evidence type="ECO:0000313" key="3">
    <source>
        <dbReference type="Proteomes" id="UP000182987"/>
    </source>
</evidence>
<proteinExistence type="inferred from homology"/>
<dbReference type="PRINTS" id="PR00081">
    <property type="entry name" value="GDHRDH"/>
</dbReference>
<dbReference type="FunFam" id="3.40.50.720:FF:000084">
    <property type="entry name" value="Short-chain dehydrogenase reductase"/>
    <property type="match status" value="1"/>
</dbReference>
<dbReference type="InterPro" id="IPR002347">
    <property type="entry name" value="SDR_fam"/>
</dbReference>
<dbReference type="SUPFAM" id="SSF51735">
    <property type="entry name" value="NAD(P)-binding Rossmann-fold domains"/>
    <property type="match status" value="1"/>
</dbReference>
<protein>
    <submittedName>
        <fullName evidence="2">3-oxoacyl-ACP reductase</fullName>
    </submittedName>
</protein>
<dbReference type="CDD" id="cd05233">
    <property type="entry name" value="SDR_c"/>
    <property type="match status" value="1"/>
</dbReference>
<dbReference type="STRING" id="1440763.BJI69_15330"/>
<evidence type="ECO:0000256" key="1">
    <source>
        <dbReference type="ARBA" id="ARBA00006484"/>
    </source>
</evidence>
<dbReference type="GO" id="GO:0030497">
    <property type="term" value="P:fatty acid elongation"/>
    <property type="evidence" value="ECO:0007669"/>
    <property type="project" value="TreeGrafter"/>
</dbReference>